<sequence>MKISKQIKDNRTLNHLTQKDLGDLLNVSDKTISSWENGRTYPDISLIIKLSELFNLSLDDFLKEDNTMIKKIDVDLKLKNIYKYLLFGLIITLIGIAIFLNMYQYRNQWVDRFNPLMKMDVGYVTLPTDVSYNGGKEYNETSKDVQIPDPYKNMIVLDSPFGDVTRLTFQGGQSPKNKNYAMVQHKGLYVKSIAFLSWEAIPLAYRENMEKKYVPSDDEFSSNHFKRIFTN</sequence>
<dbReference type="PANTHER" id="PTHR46558">
    <property type="entry name" value="TRACRIPTIONAL REGULATORY PROTEIN-RELATED-RELATED"/>
    <property type="match status" value="1"/>
</dbReference>
<protein>
    <submittedName>
        <fullName evidence="4">Helix-turn-helix domain-containing protein</fullName>
    </submittedName>
</protein>
<dbReference type="Pfam" id="PF01381">
    <property type="entry name" value="HTH_3"/>
    <property type="match status" value="1"/>
</dbReference>
<comment type="caution">
    <text evidence="4">The sequence shown here is derived from an EMBL/GenBank/DDBJ whole genome shotgun (WGS) entry which is preliminary data.</text>
</comment>
<keyword evidence="5" id="KW-1185">Reference proteome</keyword>
<evidence type="ECO:0000256" key="1">
    <source>
        <dbReference type="ARBA" id="ARBA00023125"/>
    </source>
</evidence>
<dbReference type="RefSeq" id="WP_218327770.1">
    <property type="nucleotide sequence ID" value="NZ_JAHUZB010000030.1"/>
</dbReference>
<name>A0ABS6TI96_9ENTE</name>
<keyword evidence="1" id="KW-0238">DNA-binding</keyword>
<organism evidence="4 5">
    <name type="scientific">Enterococcus alishanensis</name>
    <dbReference type="NCBI Taxonomy" id="1303817"/>
    <lineage>
        <taxon>Bacteria</taxon>
        <taxon>Bacillati</taxon>
        <taxon>Bacillota</taxon>
        <taxon>Bacilli</taxon>
        <taxon>Lactobacillales</taxon>
        <taxon>Enterococcaceae</taxon>
        <taxon>Enterococcus</taxon>
    </lineage>
</organism>
<proteinExistence type="predicted"/>
<evidence type="ECO:0000259" key="3">
    <source>
        <dbReference type="PROSITE" id="PS50943"/>
    </source>
</evidence>
<gene>
    <name evidence="4" type="ORF">KUA55_18140</name>
</gene>
<keyword evidence="2" id="KW-0812">Transmembrane</keyword>
<reference evidence="4 5" key="1">
    <citation type="submission" date="2021-06" db="EMBL/GenBank/DDBJ databases">
        <title>Enterococcus alishanensis sp. nov., a novel lactic acid bacterium isolated from fresh coffee beans.</title>
        <authorList>
            <person name="Chen Y.-S."/>
        </authorList>
    </citation>
    <scope>NUCLEOTIDE SEQUENCE [LARGE SCALE GENOMIC DNA]</scope>
    <source>
        <strain evidence="4 5">ALS3</strain>
    </source>
</reference>
<feature type="domain" description="HTH cro/C1-type" evidence="3">
    <location>
        <begin position="7"/>
        <end position="61"/>
    </location>
</feature>
<evidence type="ECO:0000313" key="4">
    <source>
        <dbReference type="EMBL" id="MBV7392557.1"/>
    </source>
</evidence>
<evidence type="ECO:0000256" key="2">
    <source>
        <dbReference type="SAM" id="Phobius"/>
    </source>
</evidence>
<dbReference type="CDD" id="cd00093">
    <property type="entry name" value="HTH_XRE"/>
    <property type="match status" value="1"/>
</dbReference>
<accession>A0ABS6TI96</accession>
<evidence type="ECO:0000313" key="5">
    <source>
        <dbReference type="Proteomes" id="UP000774130"/>
    </source>
</evidence>
<dbReference type="PANTHER" id="PTHR46558:SF15">
    <property type="entry name" value="HELIX-TURN-HELIX DOMAIN PROTEIN"/>
    <property type="match status" value="1"/>
</dbReference>
<keyword evidence="2" id="KW-1133">Transmembrane helix</keyword>
<feature type="transmembrane region" description="Helical" evidence="2">
    <location>
        <begin position="84"/>
        <end position="103"/>
    </location>
</feature>
<dbReference type="InterPro" id="IPR001387">
    <property type="entry name" value="Cro/C1-type_HTH"/>
</dbReference>
<dbReference type="SMART" id="SM00530">
    <property type="entry name" value="HTH_XRE"/>
    <property type="match status" value="1"/>
</dbReference>
<dbReference type="PROSITE" id="PS50943">
    <property type="entry name" value="HTH_CROC1"/>
    <property type="match status" value="1"/>
</dbReference>
<dbReference type="Proteomes" id="UP000774130">
    <property type="component" value="Unassembled WGS sequence"/>
</dbReference>
<dbReference type="EMBL" id="JAHUZB010000030">
    <property type="protein sequence ID" value="MBV7392557.1"/>
    <property type="molecule type" value="Genomic_DNA"/>
</dbReference>
<keyword evidence="2" id="KW-0472">Membrane</keyword>